<keyword evidence="2" id="KW-0687">Ribonucleoprotein</keyword>
<feature type="non-terminal residue" evidence="2">
    <location>
        <position position="23"/>
    </location>
</feature>
<feature type="region of interest" description="Disordered" evidence="1">
    <location>
        <begin position="1"/>
        <end position="23"/>
    </location>
</feature>
<dbReference type="EMBL" id="CADCVL010000039">
    <property type="protein sequence ID" value="CAA9465131.1"/>
    <property type="molecule type" value="Genomic_DNA"/>
</dbReference>
<reference evidence="2" key="1">
    <citation type="submission" date="2020-02" db="EMBL/GenBank/DDBJ databases">
        <authorList>
            <person name="Meier V. D."/>
        </authorList>
    </citation>
    <scope>NUCLEOTIDE SEQUENCE</scope>
    <source>
        <strain evidence="2">AVDCRST_MAG65</strain>
    </source>
</reference>
<evidence type="ECO:0000313" key="2">
    <source>
        <dbReference type="EMBL" id="CAA9465131.1"/>
    </source>
</evidence>
<proteinExistence type="predicted"/>
<feature type="compositionally biased region" description="Basic residues" evidence="1">
    <location>
        <begin position="14"/>
        <end position="23"/>
    </location>
</feature>
<organism evidence="2">
    <name type="scientific">uncultured Solirubrobacteraceae bacterium</name>
    <dbReference type="NCBI Taxonomy" id="1162706"/>
    <lineage>
        <taxon>Bacteria</taxon>
        <taxon>Bacillati</taxon>
        <taxon>Actinomycetota</taxon>
        <taxon>Thermoleophilia</taxon>
        <taxon>Solirubrobacterales</taxon>
        <taxon>Solirubrobacteraceae</taxon>
        <taxon>environmental samples</taxon>
    </lineage>
</organism>
<name>A0A6J4R9I7_9ACTN</name>
<gene>
    <name evidence="2" type="ORF">AVDCRST_MAG65-203</name>
</gene>
<feature type="non-terminal residue" evidence="2">
    <location>
        <position position="1"/>
    </location>
</feature>
<feature type="compositionally biased region" description="Basic and acidic residues" evidence="1">
    <location>
        <begin position="1"/>
        <end position="10"/>
    </location>
</feature>
<accession>A0A6J4R9I7</accession>
<evidence type="ECO:0000256" key="1">
    <source>
        <dbReference type="SAM" id="MobiDB-lite"/>
    </source>
</evidence>
<sequence length="23" mass="2692">RTPARARDPSAVRSRARRRRGRS</sequence>
<dbReference type="AlphaFoldDB" id="A0A6J4R9I7"/>
<protein>
    <submittedName>
        <fullName evidence="2">SSU ribosomal protein S13p (S18e)</fullName>
    </submittedName>
</protein>
<keyword evidence="2" id="KW-0689">Ribosomal protein</keyword>
<dbReference type="GO" id="GO:0005840">
    <property type="term" value="C:ribosome"/>
    <property type="evidence" value="ECO:0007669"/>
    <property type="project" value="UniProtKB-KW"/>
</dbReference>